<dbReference type="InterPro" id="IPR036691">
    <property type="entry name" value="Endo/exonu/phosph_ase_sf"/>
</dbReference>
<evidence type="ECO:0000313" key="2">
    <source>
        <dbReference type="Proteomes" id="UP000604046"/>
    </source>
</evidence>
<reference evidence="1" key="1">
    <citation type="submission" date="2021-02" db="EMBL/GenBank/DDBJ databases">
        <authorList>
            <person name="Dougan E. K."/>
            <person name="Rhodes N."/>
            <person name="Thang M."/>
            <person name="Chan C."/>
        </authorList>
    </citation>
    <scope>NUCLEOTIDE SEQUENCE</scope>
</reference>
<dbReference type="GO" id="GO:0003676">
    <property type="term" value="F:nucleic acid binding"/>
    <property type="evidence" value="ECO:0007669"/>
    <property type="project" value="InterPro"/>
</dbReference>
<dbReference type="SUPFAM" id="SSF56219">
    <property type="entry name" value="DNase I-like"/>
    <property type="match status" value="1"/>
</dbReference>
<dbReference type="Proteomes" id="UP000604046">
    <property type="component" value="Unassembled WGS sequence"/>
</dbReference>
<accession>A0A812QZ87</accession>
<name>A0A812QZ87_9DINO</name>
<dbReference type="PANTHER" id="PTHR47027:SF20">
    <property type="entry name" value="REVERSE TRANSCRIPTASE-LIKE PROTEIN WITH RNA-DIRECTED DNA POLYMERASE DOMAIN"/>
    <property type="match status" value="1"/>
</dbReference>
<protein>
    <recommendedName>
        <fullName evidence="3">C2H2-type domain-containing protein</fullName>
    </recommendedName>
</protein>
<dbReference type="EMBL" id="CAJNDS010002284">
    <property type="protein sequence ID" value="CAE7410216.1"/>
    <property type="molecule type" value="Genomic_DNA"/>
</dbReference>
<dbReference type="Gene3D" id="3.60.10.10">
    <property type="entry name" value="Endonuclease/exonuclease/phosphatase"/>
    <property type="match status" value="1"/>
</dbReference>
<dbReference type="InterPro" id="IPR012337">
    <property type="entry name" value="RNaseH-like_sf"/>
</dbReference>
<sequence length="1835" mass="199554">MAWDLPEHGILDPLFSKKLLPLRIAELFSLRDSSFGSAASPRLAASLSVHDVRSSGSSATPPAHEGRQCVLPCGAADVDSLLRSVPFCALRPPPTHVQKPERFLQWVAEGCAGRSPTPGEILVLTSDGSFNAVESRAGWAVVLSLVSADTLRLPGQFIGCFYGSVSDFLPALLDEEASFDAYLAEISGLLWAAVAALQLPHNASVLFRADNWAALQGVAGNVSLKDHTLCTGARNLHIAHQTVRGAQALYQHVPGHAGDCANELADGLAELGSRGRSEALPFHFNACFWLSDRGLAIRWLPHLCLTRERPAEVPSLRNNMLSWSKDTGVCSMDSESVLRPFLRAVPAVDSCARAPAHRHFSLCIATFNVLSLLDPLPVRESSSGLHGIIGRVNLLRASLEAKGVHIAGLQECRTPEGVMRCGPFLRLASGCEEGSRFGVELWLHDASPILASSAVVLHAEPTLLVVSAYFHCSRLNILVAHAPHRAHTEEHRQAWWARVCAVCGAHSRGANWICLIDGNCRIGSVPDAHVGPWQADEEDFSGSLFRDLLRSLNVWVPSTFRGCMEGPGGTLLQKRNGALVRSDYICLPLTWQSAFCSVCVAPELSAGHVCEDHYASVAQVQLSFTGKPSKQVRPVRIDASAISNPDNAPAVQAILSSAPRPGWEVDVSEHAALLVDHVYTGLSQCFPVPRRRLRGQHFSERAQQLHATVARLRHSLRSRRAALRCAYLRCVLLAWAQASLDFTSLFSGHWLWLLRARIGLDCLLLHRNGSLLKRQCKDDRNAYFDTLAAGIDAAPAGEVHRAVRKVLAPKRFRRSSADPLPMLRRADGTLCTSMDEVTATWREHFSALEDGCPTSEDSLVASCRLRQACFEGSDSVDSGTVPTWDAFESALRHTKPGKACGPDLLPPALCRVFGSQLAQTFWPLMLKVVCHAAEPVGLKGGLLHHIAKPNIALRHTCAGRRGILVQSCLSKALHRTVRALAVKHWDTHALPLQIGGRRGCSAAIGHFCSRAFLHFARRTSRSSAILFVDLASAYYAVVRETVLGEGLGHRSIEDIAASLGLSRENLQQLQHYISSEPVLEQQDASPLFLELARELHASTWFILHGDTQLVETHRGTRPGGSLADIVFNILFAKVLQRRLSPAMEVSLPKVPWHGQRTPFPDPDCPVQDHVVRDVVYADDLATFVVSPSAQRLPRLLADVAATTLDTLAPHGLRANLGPTKTAAIVAPAGAGARAARKHLFVDMRGHMPVWPENAGLARLDLVTRYRHLGSYLTHNGSLLPDIRYRLALGRAAFREGKRKLFACQQIALGRRAQLFRVHVLGVVLAGTGAWPQLNAQEWSAFSGGLIGLNRRLLGPSATGTWHMTEAQILAWTGLPAPRALLHVERLRFLGQLVRSGPAAAWALIGWYGPYVSALEDAGCWLLSALRGTCPLGPLSESWPAWQELLRDRPGQWKGLLKRAEAWHVQAQGLQASLDTFARAAWSPAVDVPDPSLAALRACSHACLVCGLAFRSLQAWGSHAHRKHGYHCRAHLLAVGRRCQACGLTLANTSRLRRHLDSSAACRQLLATPGASPLFPPDHSEGHPQEPAVRDATRPVRVAAQHECSPELLAALAALKPSTDMDVYETVVRFISPLPVLRDTLQVWLSEVSDLAIAEMGENVLLVLHPEHICSAVAGKPQESNDQHVFLPLLRTPLAGPTDHSLPVVWVGHICPRWVQTWQLGALPPVPCGLEDVIAGAFPQAAGFCIALPSLPSPVSVFFRPDAMPLKCLRALCAWLDRALKALLVVLRQAQSGVPALVRFPISAESLQPLSGWLLSLAELDAGSLRPSCFTVEFTP</sequence>
<evidence type="ECO:0008006" key="3">
    <source>
        <dbReference type="Google" id="ProtNLM"/>
    </source>
</evidence>
<dbReference type="Gene3D" id="3.30.420.10">
    <property type="entry name" value="Ribonuclease H-like superfamily/Ribonuclease H"/>
    <property type="match status" value="1"/>
</dbReference>
<dbReference type="SUPFAM" id="SSF53098">
    <property type="entry name" value="Ribonuclease H-like"/>
    <property type="match status" value="1"/>
</dbReference>
<proteinExistence type="predicted"/>
<dbReference type="OrthoDB" id="446385at2759"/>
<keyword evidence="2" id="KW-1185">Reference proteome</keyword>
<dbReference type="InterPro" id="IPR036397">
    <property type="entry name" value="RNaseH_sf"/>
</dbReference>
<evidence type="ECO:0000313" key="1">
    <source>
        <dbReference type="EMBL" id="CAE7410216.1"/>
    </source>
</evidence>
<dbReference type="PANTHER" id="PTHR47027">
    <property type="entry name" value="REVERSE TRANSCRIPTASE DOMAIN-CONTAINING PROTEIN"/>
    <property type="match status" value="1"/>
</dbReference>
<organism evidence="1 2">
    <name type="scientific">Symbiodinium natans</name>
    <dbReference type="NCBI Taxonomy" id="878477"/>
    <lineage>
        <taxon>Eukaryota</taxon>
        <taxon>Sar</taxon>
        <taxon>Alveolata</taxon>
        <taxon>Dinophyceae</taxon>
        <taxon>Suessiales</taxon>
        <taxon>Symbiodiniaceae</taxon>
        <taxon>Symbiodinium</taxon>
    </lineage>
</organism>
<gene>
    <name evidence="1" type="ORF">SNAT2548_LOCUS22308</name>
</gene>
<comment type="caution">
    <text evidence="1">The sequence shown here is derived from an EMBL/GenBank/DDBJ whole genome shotgun (WGS) entry which is preliminary data.</text>
</comment>